<dbReference type="PANTHER" id="PTHR21089">
    <property type="entry name" value="SHIKIMATE DEHYDROGENASE"/>
    <property type="match status" value="1"/>
</dbReference>
<dbReference type="KEGG" id="cbak:DA792_00110"/>
<dbReference type="InterPro" id="IPR036291">
    <property type="entry name" value="NAD(P)-bd_dom_sf"/>
</dbReference>
<proteinExistence type="predicted"/>
<sequence length="271" mass="27954">MDVTLTGETVLFPIAGDPIGQVKSPGLLTGILVACGINGLVIPTHVTAAAYPAFVAAMKTTRNVRGLIATVPHKQATLALCDFPTERAEFAGSVNVMHKREDGTWEGDNTDGQGYLNGVAACGYEVAGKRALLVGVGGAGAAIAYEILARGAAYLAVHDADEARRDAAIARLDARFPGQVGAGSADPTGYDFIGNATPVGMRDGDPLPIEAAKYQSHQFVADCITKPEITPQLAIAQAKGCATMPGLGMFNAQADLLVNAMTGMKAGKQNT</sequence>
<evidence type="ECO:0000259" key="4">
    <source>
        <dbReference type="Pfam" id="PF08501"/>
    </source>
</evidence>
<dbReference type="Gene3D" id="3.40.50.10860">
    <property type="entry name" value="Leucine Dehydrogenase, chain A, domain 1"/>
    <property type="match status" value="1"/>
</dbReference>
<name>A0A2R4LXN1_9RHOB</name>
<dbReference type="SUPFAM" id="SSF53223">
    <property type="entry name" value="Aminoacid dehydrogenase-like, N-terminal domain"/>
    <property type="match status" value="1"/>
</dbReference>
<dbReference type="SUPFAM" id="SSF51735">
    <property type="entry name" value="NAD(P)-binding Rossmann-fold domains"/>
    <property type="match status" value="1"/>
</dbReference>
<protein>
    <submittedName>
        <fullName evidence="5">Shikimate dehydrogenase</fullName>
    </submittedName>
</protein>
<dbReference type="RefSeq" id="WP_107717310.1">
    <property type="nucleotide sequence ID" value="NZ_CP028472.1"/>
</dbReference>
<dbReference type="InterPro" id="IPR046346">
    <property type="entry name" value="Aminoacid_DH-like_N_sf"/>
</dbReference>
<organism evidence="5 6">
    <name type="scientific">Celeribacter baekdonensis</name>
    <dbReference type="NCBI Taxonomy" id="875171"/>
    <lineage>
        <taxon>Bacteria</taxon>
        <taxon>Pseudomonadati</taxon>
        <taxon>Pseudomonadota</taxon>
        <taxon>Alphaproteobacteria</taxon>
        <taxon>Rhodobacterales</taxon>
        <taxon>Roseobacteraceae</taxon>
        <taxon>Celeribacter</taxon>
    </lineage>
</organism>
<keyword evidence="3" id="KW-0028">Amino-acid biosynthesis</keyword>
<dbReference type="OrthoDB" id="7873617at2"/>
<keyword evidence="2" id="KW-0560">Oxidoreductase</keyword>
<dbReference type="Proteomes" id="UP000241447">
    <property type="component" value="Plasmid pCBLh4a"/>
</dbReference>
<evidence type="ECO:0000313" key="5">
    <source>
        <dbReference type="EMBL" id="AVW89657.1"/>
    </source>
</evidence>
<evidence type="ECO:0000313" key="6">
    <source>
        <dbReference type="Proteomes" id="UP000241447"/>
    </source>
</evidence>
<dbReference type="EMBL" id="CP028472">
    <property type="protein sequence ID" value="AVW89657.1"/>
    <property type="molecule type" value="Genomic_DNA"/>
</dbReference>
<dbReference type="GO" id="GO:0050661">
    <property type="term" value="F:NADP binding"/>
    <property type="evidence" value="ECO:0007669"/>
    <property type="project" value="TreeGrafter"/>
</dbReference>
<evidence type="ECO:0000256" key="3">
    <source>
        <dbReference type="ARBA" id="ARBA00023141"/>
    </source>
</evidence>
<accession>A0A2R4LXN1</accession>
<geneLocation type="plasmid" evidence="6">
    <name>pcblh4a</name>
</geneLocation>
<dbReference type="Gene3D" id="3.40.50.720">
    <property type="entry name" value="NAD(P)-binding Rossmann-like Domain"/>
    <property type="match status" value="1"/>
</dbReference>
<comment type="pathway">
    <text evidence="1">Metabolic intermediate biosynthesis; chorismate biosynthesis; chorismate from D-erythrose 4-phosphate and phosphoenolpyruvate: step 4/7.</text>
</comment>
<dbReference type="GO" id="GO:0005829">
    <property type="term" value="C:cytosol"/>
    <property type="evidence" value="ECO:0007669"/>
    <property type="project" value="TreeGrafter"/>
</dbReference>
<dbReference type="GO" id="GO:0019632">
    <property type="term" value="P:shikimate metabolic process"/>
    <property type="evidence" value="ECO:0007669"/>
    <property type="project" value="TreeGrafter"/>
</dbReference>
<dbReference type="AlphaFoldDB" id="A0A2R4LXN1"/>
<feature type="domain" description="Shikimate dehydrogenase substrate binding N-terminal" evidence="4">
    <location>
        <begin position="14"/>
        <end position="96"/>
    </location>
</feature>
<gene>
    <name evidence="5" type="ORF">DA792_00110</name>
</gene>
<keyword evidence="5" id="KW-0614">Plasmid</keyword>
<evidence type="ECO:0000256" key="1">
    <source>
        <dbReference type="ARBA" id="ARBA00004871"/>
    </source>
</evidence>
<dbReference type="InterPro" id="IPR022893">
    <property type="entry name" value="Shikimate_DH_fam"/>
</dbReference>
<keyword evidence="3" id="KW-0057">Aromatic amino acid biosynthesis</keyword>
<dbReference type="GO" id="GO:0004764">
    <property type="term" value="F:shikimate 3-dehydrogenase (NADP+) activity"/>
    <property type="evidence" value="ECO:0007669"/>
    <property type="project" value="InterPro"/>
</dbReference>
<dbReference type="Pfam" id="PF08501">
    <property type="entry name" value="Shikimate_dh_N"/>
    <property type="match status" value="1"/>
</dbReference>
<dbReference type="GO" id="GO:0009423">
    <property type="term" value="P:chorismate biosynthetic process"/>
    <property type="evidence" value="ECO:0007669"/>
    <property type="project" value="TreeGrafter"/>
</dbReference>
<dbReference type="PANTHER" id="PTHR21089:SF1">
    <property type="entry name" value="BIFUNCTIONAL 3-DEHYDROQUINATE DEHYDRATASE_SHIKIMATE DEHYDROGENASE, CHLOROPLASTIC"/>
    <property type="match status" value="1"/>
</dbReference>
<dbReference type="GO" id="GO:0009073">
    <property type="term" value="P:aromatic amino acid family biosynthetic process"/>
    <property type="evidence" value="ECO:0007669"/>
    <property type="project" value="UniProtKB-KW"/>
</dbReference>
<evidence type="ECO:0000256" key="2">
    <source>
        <dbReference type="ARBA" id="ARBA00023002"/>
    </source>
</evidence>
<dbReference type="InterPro" id="IPR013708">
    <property type="entry name" value="Shikimate_DH-bd_N"/>
</dbReference>
<reference evidence="5 6" key="1">
    <citation type="submission" date="2018-03" db="EMBL/GenBank/DDBJ databases">
        <title>The Complete Genome of Celeribacter baekdonensis strain LH4, a Thiosulfate-Oxidizing Alphaproteobacterium Isolated from Gulf of Mexico Continental Slope Sediments.</title>
        <authorList>
            <person name="Flood B.E."/>
            <person name="Bailey J.V."/>
            <person name="Leprich D."/>
        </authorList>
    </citation>
    <scope>NUCLEOTIDE SEQUENCE [LARGE SCALE GENOMIC DNA]</scope>
    <source>
        <strain evidence="5 6">LH4</strain>
        <plasmid evidence="6">Plasmid pcblh4a</plasmid>
    </source>
</reference>